<dbReference type="OrthoDB" id="9794556at2"/>
<feature type="domain" description="DUF58" evidence="1">
    <location>
        <begin position="56"/>
        <end position="257"/>
    </location>
</feature>
<reference evidence="2 3" key="1">
    <citation type="submission" date="2015-09" db="EMBL/GenBank/DDBJ databases">
        <authorList>
            <person name="Jackson K.R."/>
            <person name="Lunt B.L."/>
            <person name="Fisher J.N.B."/>
            <person name="Gardner A.V."/>
            <person name="Bailey M.E."/>
            <person name="Deus L.M."/>
            <person name="Earl A.S."/>
            <person name="Gibby P.D."/>
            <person name="Hartmann K.A."/>
            <person name="Liu J.E."/>
            <person name="Manci A.M."/>
            <person name="Nielsen D.A."/>
            <person name="Solomon M.B."/>
            <person name="Breakwell D.P."/>
            <person name="Burnett S.H."/>
            <person name="Grose J.H."/>
        </authorList>
    </citation>
    <scope>NUCLEOTIDE SEQUENCE [LARGE SCALE GENOMIC DNA]</scope>
    <source>
        <strain evidence="2 3">CECT 7799</strain>
    </source>
</reference>
<dbReference type="PANTHER" id="PTHR33608">
    <property type="entry name" value="BLL2464 PROTEIN"/>
    <property type="match status" value="1"/>
</dbReference>
<dbReference type="InterPro" id="IPR002881">
    <property type="entry name" value="DUF58"/>
</dbReference>
<organism evidence="2 3">
    <name type="scientific">Jannaschia seosinensis</name>
    <dbReference type="NCBI Taxonomy" id="313367"/>
    <lineage>
        <taxon>Bacteria</taxon>
        <taxon>Pseudomonadati</taxon>
        <taxon>Pseudomonadota</taxon>
        <taxon>Alphaproteobacteria</taxon>
        <taxon>Rhodobacterales</taxon>
        <taxon>Roseobacteraceae</taxon>
        <taxon>Jannaschia</taxon>
    </lineage>
</organism>
<dbReference type="RefSeq" id="WP_055664620.1">
    <property type="nucleotide sequence ID" value="NZ_CYPR01000225.1"/>
</dbReference>
<dbReference type="AlphaFoldDB" id="A0A0M7BGU0"/>
<dbReference type="STRING" id="313367.JSE7799_03340"/>
<dbReference type="EMBL" id="CYPR01000225">
    <property type="protein sequence ID" value="CUH40605.1"/>
    <property type="molecule type" value="Genomic_DNA"/>
</dbReference>
<evidence type="ECO:0000313" key="3">
    <source>
        <dbReference type="Proteomes" id="UP000049455"/>
    </source>
</evidence>
<dbReference type="Proteomes" id="UP000049455">
    <property type="component" value="Unassembled WGS sequence"/>
</dbReference>
<proteinExistence type="predicted"/>
<dbReference type="Pfam" id="PF01882">
    <property type="entry name" value="DUF58"/>
    <property type="match status" value="1"/>
</dbReference>
<evidence type="ECO:0000313" key="2">
    <source>
        <dbReference type="EMBL" id="CUH40605.1"/>
    </source>
</evidence>
<evidence type="ECO:0000259" key="1">
    <source>
        <dbReference type="Pfam" id="PF01882"/>
    </source>
</evidence>
<protein>
    <recommendedName>
        <fullName evidence="1">DUF58 domain-containing protein</fullName>
    </recommendedName>
</protein>
<accession>A0A0M7BGU0</accession>
<keyword evidence="3" id="KW-1185">Reference proteome</keyword>
<name>A0A0M7BGU0_9RHOB</name>
<gene>
    <name evidence="2" type="ORF">JSE7799_03340</name>
</gene>
<dbReference type="PANTHER" id="PTHR33608:SF6">
    <property type="entry name" value="BLL2464 PROTEIN"/>
    <property type="match status" value="1"/>
</dbReference>
<sequence>MAETALHTPASLRARSEDAAATLPGLLMSAERLAATILLGEHGRKRAGPGEAFWQFRAAQPGDSRRSIDWRQSARGDAHYVRETEWQAAQTLMLWVDDAASMRFAAGGRVSKLRRAQTLALALAVLAVRAGERTGLAALPEPPRGGRAQLMRMTEALMKGGEVPDYGAPRPQVMPFAARAVFLSDFLGPVEPVVEALTSAADRGVQGVLVQVLDPDEEAFPYDGRTVFESMSGAVRFETLKAGQLRGDYLSRLKARRAALQDLCARTGWRFQLHHTDRTAEAALLSLYTALERRR</sequence>